<evidence type="ECO:0000313" key="3">
    <source>
        <dbReference type="Proteomes" id="UP000598174"/>
    </source>
</evidence>
<dbReference type="Proteomes" id="UP000598174">
    <property type="component" value="Unassembled WGS sequence"/>
</dbReference>
<keyword evidence="3" id="KW-1185">Reference proteome</keyword>
<dbReference type="EMBL" id="BOMM01000092">
    <property type="protein sequence ID" value="GIE16621.1"/>
    <property type="molecule type" value="Genomic_DNA"/>
</dbReference>
<dbReference type="Gene3D" id="3.40.50.300">
    <property type="entry name" value="P-loop containing nucleotide triphosphate hydrolases"/>
    <property type="match status" value="1"/>
</dbReference>
<reference evidence="2" key="1">
    <citation type="submission" date="2021-01" db="EMBL/GenBank/DDBJ databases">
        <title>Whole genome shotgun sequence of Actinoplanes ferrugineus NBRC 15555.</title>
        <authorList>
            <person name="Komaki H."/>
            <person name="Tamura T."/>
        </authorList>
    </citation>
    <scope>NUCLEOTIDE SEQUENCE</scope>
    <source>
        <strain evidence="2">NBRC 15555</strain>
    </source>
</reference>
<dbReference type="GO" id="GO:0016887">
    <property type="term" value="F:ATP hydrolysis activity"/>
    <property type="evidence" value="ECO:0007669"/>
    <property type="project" value="InterPro"/>
</dbReference>
<gene>
    <name evidence="2" type="ORF">Afe05nite_84610</name>
</gene>
<dbReference type="GO" id="GO:0005524">
    <property type="term" value="F:ATP binding"/>
    <property type="evidence" value="ECO:0007669"/>
    <property type="project" value="InterPro"/>
</dbReference>
<organism evidence="2 3">
    <name type="scientific">Paractinoplanes ferrugineus</name>
    <dbReference type="NCBI Taxonomy" id="113564"/>
    <lineage>
        <taxon>Bacteria</taxon>
        <taxon>Bacillati</taxon>
        <taxon>Actinomycetota</taxon>
        <taxon>Actinomycetes</taxon>
        <taxon>Micromonosporales</taxon>
        <taxon>Micromonosporaceae</taxon>
        <taxon>Paractinoplanes</taxon>
    </lineage>
</organism>
<comment type="caution">
    <text evidence="2">The sequence shown here is derived from an EMBL/GenBank/DDBJ whole genome shotgun (WGS) entry which is preliminary data.</text>
</comment>
<dbReference type="PANTHER" id="PTHR42794">
    <property type="entry name" value="HEMIN IMPORT ATP-BINDING PROTEIN HMUV"/>
    <property type="match status" value="1"/>
</dbReference>
<evidence type="ECO:0000313" key="2">
    <source>
        <dbReference type="EMBL" id="GIE16621.1"/>
    </source>
</evidence>
<accession>A0A919ME89</accession>
<dbReference type="AlphaFoldDB" id="A0A919ME89"/>
<dbReference type="RefSeq" id="WP_203822943.1">
    <property type="nucleotide sequence ID" value="NZ_BAAABP010000044.1"/>
</dbReference>
<dbReference type="PANTHER" id="PTHR42794:SF2">
    <property type="entry name" value="ABC TRANSPORTER ATP-BINDING PROTEIN"/>
    <property type="match status" value="1"/>
</dbReference>
<dbReference type="InterPro" id="IPR003439">
    <property type="entry name" value="ABC_transporter-like_ATP-bd"/>
</dbReference>
<dbReference type="SUPFAM" id="SSF52540">
    <property type="entry name" value="P-loop containing nucleoside triphosphate hydrolases"/>
    <property type="match status" value="1"/>
</dbReference>
<dbReference type="InterPro" id="IPR027417">
    <property type="entry name" value="P-loop_NTPase"/>
</dbReference>
<evidence type="ECO:0000259" key="1">
    <source>
        <dbReference type="Pfam" id="PF00005"/>
    </source>
</evidence>
<dbReference type="Pfam" id="PF00005">
    <property type="entry name" value="ABC_tran"/>
    <property type="match status" value="1"/>
</dbReference>
<feature type="domain" description="ABC transporter" evidence="1">
    <location>
        <begin position="10"/>
        <end position="60"/>
    </location>
</feature>
<protein>
    <recommendedName>
        <fullName evidence="1">ABC transporter domain-containing protein</fullName>
    </recommendedName>
</protein>
<name>A0A919ME89_9ACTN</name>
<sequence>MDRLTATDHDVVRQALDATGLGAFAERRVAELSGGERQRVLLARALAQQPRMLVLDEPTNHLDIRHQLDILELVRDLGITVVAALHGLDLAARYADTVVVLDAGSVVGHGTPADVLTVDLIRDVFGVAAEIGPAGKGTLRITTGPLLTHAR</sequence>
<proteinExistence type="predicted"/>